<dbReference type="SUPFAM" id="SSF48056">
    <property type="entry name" value="Di-copper centre-containing domain"/>
    <property type="match status" value="1"/>
</dbReference>
<keyword evidence="1" id="KW-0479">Metal-binding</keyword>
<feature type="domain" description="Tyrosinase copper-binding" evidence="4">
    <location>
        <begin position="129"/>
        <end position="146"/>
    </location>
</feature>
<dbReference type="PROSITE" id="PS00497">
    <property type="entry name" value="TYROSINASE_1"/>
    <property type="match status" value="1"/>
</dbReference>
<feature type="chain" id="PRO_5016077120" description="Tyrosinase copper-binding domain-containing protein" evidence="3">
    <location>
        <begin position="22"/>
        <end position="526"/>
    </location>
</feature>
<evidence type="ECO:0000259" key="5">
    <source>
        <dbReference type="PROSITE" id="PS00498"/>
    </source>
</evidence>
<name>A0A2X0SIE4_9PROT</name>
<evidence type="ECO:0000256" key="3">
    <source>
        <dbReference type="SAM" id="SignalP"/>
    </source>
</evidence>
<dbReference type="PANTHER" id="PTHR11474">
    <property type="entry name" value="TYROSINASE FAMILY MEMBER"/>
    <property type="match status" value="1"/>
</dbReference>
<dbReference type="EMBL" id="LS423452">
    <property type="protein sequence ID" value="SPS05596.1"/>
    <property type="molecule type" value="Genomic_DNA"/>
</dbReference>
<dbReference type="GO" id="GO:0016491">
    <property type="term" value="F:oxidoreductase activity"/>
    <property type="evidence" value="ECO:0007669"/>
    <property type="project" value="InterPro"/>
</dbReference>
<evidence type="ECO:0000256" key="1">
    <source>
        <dbReference type="ARBA" id="ARBA00022723"/>
    </source>
</evidence>
<dbReference type="PANTHER" id="PTHR11474:SF76">
    <property type="entry name" value="SHKT DOMAIN-CONTAINING PROTEIN"/>
    <property type="match status" value="1"/>
</dbReference>
<keyword evidence="2" id="KW-0186">Copper</keyword>
<dbReference type="InterPro" id="IPR008922">
    <property type="entry name" value="Di-copper_centre_dom_sf"/>
</dbReference>
<evidence type="ECO:0000313" key="6">
    <source>
        <dbReference type="EMBL" id="SPS05596.1"/>
    </source>
</evidence>
<dbReference type="InterPro" id="IPR050316">
    <property type="entry name" value="Tyrosinase/Hemocyanin"/>
</dbReference>
<dbReference type="Gene3D" id="1.10.1280.10">
    <property type="entry name" value="Di-copper center containing domain from catechol oxidase"/>
    <property type="match status" value="2"/>
</dbReference>
<dbReference type="GO" id="GO:0046872">
    <property type="term" value="F:metal ion binding"/>
    <property type="evidence" value="ECO:0007669"/>
    <property type="project" value="UniProtKB-KW"/>
</dbReference>
<organism evidence="6">
    <name type="scientific">Candidatus Nitrotoga fabula</name>
    <dbReference type="NCBI Taxonomy" id="2182327"/>
    <lineage>
        <taxon>Bacteria</taxon>
        <taxon>Pseudomonadati</taxon>
        <taxon>Pseudomonadota</taxon>
        <taxon>Betaproteobacteria</taxon>
        <taxon>Nitrosomonadales</taxon>
        <taxon>Gallionellaceae</taxon>
        <taxon>Candidatus Nitrotoga</taxon>
    </lineage>
</organism>
<dbReference type="PROSITE" id="PS00498">
    <property type="entry name" value="TYROSINASE_2"/>
    <property type="match status" value="1"/>
</dbReference>
<dbReference type="Pfam" id="PF00264">
    <property type="entry name" value="Tyrosinase"/>
    <property type="match status" value="2"/>
</dbReference>
<dbReference type="InterPro" id="IPR002227">
    <property type="entry name" value="Tyrosinase_Cu-bd"/>
</dbReference>
<reference evidence="6" key="1">
    <citation type="submission" date="2018-05" db="EMBL/GenBank/DDBJ databases">
        <authorList>
            <person name="Lanie J.A."/>
            <person name="Ng W.-L."/>
            <person name="Kazmierczak K.M."/>
            <person name="Andrzejewski T.M."/>
            <person name="Davidsen T.M."/>
            <person name="Wayne K.J."/>
            <person name="Tettelin H."/>
            <person name="Glass J.I."/>
            <person name="Rusch D."/>
            <person name="Podicherti R."/>
            <person name="Tsui H.-C.T."/>
            <person name="Winkler M.E."/>
        </authorList>
    </citation>
    <scope>NUCLEOTIDE SEQUENCE</scope>
    <source>
        <strain evidence="6">KNB</strain>
    </source>
</reference>
<sequence length="526" mass="57754">MKRAIITFITAAIYCSSPAYAVSERISAYDFAKDPAKVAALQRAVATMKSYDTADNSTPEFRTSWQYWANTHGYLGTGPNAAGTVATYVPASIGMCGGDPVCISYYDHLRDTPLPNDGVTEDIWGTCQHGDLNFLPWHRMYLHFFERVMRKQSGDANFSLPYWDYFDEKGPTGKGIALPELVRGKSAGAMYDQFRTPGLNEYLTAIDPSNGSAKQAFDFTNFKLFSSLLESQPHGAMHCATGSGCRAPDIGQVPLAGLDPVFYLHHANIDRLWQCWLNREANGKTIDLAWAKANLGMPDSWYDTSYQFVDENGQTVSMTIADVFTPGVINVHYANESSCTLEKPVLKKPKLLGAAVPKAMKSLSPVSHTKGVVLKGNALTVPLQAAAESQLRSASPRAMGTRQGNLMLIIENVDIQGDPEVTYKIYISSKRNPKKSVYIATLNYFGVIGPMHKNHSSDSDSSNKIGTLIYDVQEELMELGVQSTSDIAMRFVPSNFIKEISKKQTTKGSVTVGNIRIEPSIGESNQ</sequence>
<proteinExistence type="predicted"/>
<gene>
    <name evidence="6" type="ORF">NITFAB_1186</name>
</gene>
<evidence type="ECO:0000259" key="4">
    <source>
        <dbReference type="PROSITE" id="PS00497"/>
    </source>
</evidence>
<protein>
    <recommendedName>
        <fullName evidence="4 5">Tyrosinase copper-binding domain-containing protein</fullName>
    </recommendedName>
</protein>
<feature type="domain" description="Tyrosinase copper-binding" evidence="5">
    <location>
        <begin position="259"/>
        <end position="270"/>
    </location>
</feature>
<accession>A0A2X0SIE4</accession>
<keyword evidence="3" id="KW-0732">Signal</keyword>
<evidence type="ECO:0000256" key="2">
    <source>
        <dbReference type="ARBA" id="ARBA00023008"/>
    </source>
</evidence>
<dbReference type="PRINTS" id="PR00092">
    <property type="entry name" value="TYROSINASE"/>
</dbReference>
<feature type="signal peptide" evidence="3">
    <location>
        <begin position="1"/>
        <end position="21"/>
    </location>
</feature>
<dbReference type="AlphaFoldDB" id="A0A2X0SIE4"/>